<feature type="domain" description="N-acetyltransferase" evidence="1">
    <location>
        <begin position="88"/>
        <end position="264"/>
    </location>
</feature>
<dbReference type="PROSITE" id="PS51186">
    <property type="entry name" value="GNAT"/>
    <property type="match status" value="1"/>
</dbReference>
<accession>A0A3N1MIN8</accession>
<dbReference type="AlphaFoldDB" id="A0A3N1MIN8"/>
<organism evidence="2 3">
    <name type="scientific">Stella humosa</name>
    <dbReference type="NCBI Taxonomy" id="94"/>
    <lineage>
        <taxon>Bacteria</taxon>
        <taxon>Pseudomonadati</taxon>
        <taxon>Pseudomonadota</taxon>
        <taxon>Alphaproteobacteria</taxon>
        <taxon>Rhodospirillales</taxon>
        <taxon>Stellaceae</taxon>
        <taxon>Stella</taxon>
    </lineage>
</organism>
<sequence>MSGYFGTETQQRLQARAEESVDFINATAGACQAGRTMGCDDPDQLGWERIEDFLKRDGIIGFRLIPNSKVNELRDRLTKWNCRFDSWDVFLADRASALAASEAILARGLPDELTELDRPTDPQGGYTVRIQMLMAAAGIVPFSGSLLIGAFGPATTLAIGDGEGTIVAAAHGYLPHNALSPYRRHAWGGLVAVAESQRGKGLGTYINARMIVSLFRDLDASHIYELVSATNIPSRRMVETCGLRAEPSLVCGIASPNDSARFTR</sequence>
<comment type="caution">
    <text evidence="2">The sequence shown here is derived from an EMBL/GenBank/DDBJ whole genome shotgun (WGS) entry which is preliminary data.</text>
</comment>
<dbReference type="EMBL" id="RJKX01000002">
    <property type="protein sequence ID" value="ROQ03318.1"/>
    <property type="molecule type" value="Genomic_DNA"/>
</dbReference>
<dbReference type="Gene3D" id="3.40.630.30">
    <property type="match status" value="1"/>
</dbReference>
<dbReference type="GO" id="GO:0016747">
    <property type="term" value="F:acyltransferase activity, transferring groups other than amino-acyl groups"/>
    <property type="evidence" value="ECO:0007669"/>
    <property type="project" value="InterPro"/>
</dbReference>
<dbReference type="InterPro" id="IPR000182">
    <property type="entry name" value="GNAT_dom"/>
</dbReference>
<name>A0A3N1MIN8_9PROT</name>
<keyword evidence="2" id="KW-0808">Transferase</keyword>
<keyword evidence="3" id="KW-1185">Reference proteome</keyword>
<proteinExistence type="predicted"/>
<evidence type="ECO:0000313" key="3">
    <source>
        <dbReference type="Proteomes" id="UP000278222"/>
    </source>
</evidence>
<dbReference type="InterPro" id="IPR016181">
    <property type="entry name" value="Acyl_CoA_acyltransferase"/>
</dbReference>
<dbReference type="Pfam" id="PF00583">
    <property type="entry name" value="Acetyltransf_1"/>
    <property type="match status" value="1"/>
</dbReference>
<gene>
    <name evidence="2" type="ORF">EDC65_0079</name>
</gene>
<reference evidence="2 3" key="1">
    <citation type="submission" date="2018-11" db="EMBL/GenBank/DDBJ databases">
        <title>Genomic Encyclopedia of Type Strains, Phase IV (KMG-IV): sequencing the most valuable type-strain genomes for metagenomic binning, comparative biology and taxonomic classification.</title>
        <authorList>
            <person name="Goeker M."/>
        </authorList>
    </citation>
    <scope>NUCLEOTIDE SEQUENCE [LARGE SCALE GENOMIC DNA]</scope>
    <source>
        <strain evidence="2 3">DSM 5900</strain>
    </source>
</reference>
<evidence type="ECO:0000259" key="1">
    <source>
        <dbReference type="PROSITE" id="PS51186"/>
    </source>
</evidence>
<dbReference type="RefSeq" id="WP_123687728.1">
    <property type="nucleotide sequence ID" value="NZ_AP019700.1"/>
</dbReference>
<dbReference type="OrthoDB" id="8100468at2"/>
<dbReference type="SUPFAM" id="SSF55729">
    <property type="entry name" value="Acyl-CoA N-acyltransferases (Nat)"/>
    <property type="match status" value="1"/>
</dbReference>
<evidence type="ECO:0000313" key="2">
    <source>
        <dbReference type="EMBL" id="ROQ03318.1"/>
    </source>
</evidence>
<protein>
    <submittedName>
        <fullName evidence="2">Acetyltransferase (GNAT) family protein</fullName>
    </submittedName>
</protein>
<dbReference type="Proteomes" id="UP000278222">
    <property type="component" value="Unassembled WGS sequence"/>
</dbReference>